<dbReference type="PROSITE" id="PS00028">
    <property type="entry name" value="ZINC_FINGER_C2H2_1"/>
    <property type="match status" value="4"/>
</dbReference>
<comment type="caution">
    <text evidence="12">The sequence shown here is derived from an EMBL/GenBank/DDBJ whole genome shotgun (WGS) entry which is preliminary data.</text>
</comment>
<dbReference type="FunFam" id="3.30.160.60:FF:000260">
    <property type="entry name" value="Spalt-like transcription factor 1"/>
    <property type="match status" value="1"/>
</dbReference>
<keyword evidence="13" id="KW-1185">Reference proteome</keyword>
<dbReference type="Proteomes" id="UP000708208">
    <property type="component" value="Unassembled WGS sequence"/>
</dbReference>
<accession>A0A8J2JJE3</accession>
<gene>
    <name evidence="12" type="ORF">AFUS01_LOCUS8767</name>
</gene>
<proteinExistence type="inferred from homology"/>
<dbReference type="PANTHER" id="PTHR24388">
    <property type="entry name" value="ZINC FINGER PROTEIN"/>
    <property type="match status" value="1"/>
</dbReference>
<dbReference type="FunFam" id="3.30.160.60:FF:000043">
    <property type="entry name" value="Scratch family zinc finger 2"/>
    <property type="match status" value="1"/>
</dbReference>
<dbReference type="GO" id="GO:0008270">
    <property type="term" value="F:zinc ion binding"/>
    <property type="evidence" value="ECO:0007669"/>
    <property type="project" value="UniProtKB-KW"/>
</dbReference>
<evidence type="ECO:0000259" key="11">
    <source>
        <dbReference type="PROSITE" id="PS50157"/>
    </source>
</evidence>
<evidence type="ECO:0000256" key="5">
    <source>
        <dbReference type="ARBA" id="ARBA00022833"/>
    </source>
</evidence>
<evidence type="ECO:0000256" key="6">
    <source>
        <dbReference type="ARBA" id="ARBA00023125"/>
    </source>
</evidence>
<comment type="similarity">
    <text evidence="8">Belongs to the snail C2H2-type zinc-finger protein family.</text>
</comment>
<dbReference type="EMBL" id="CAJVCH010061514">
    <property type="protein sequence ID" value="CAG7719442.1"/>
    <property type="molecule type" value="Genomic_DNA"/>
</dbReference>
<evidence type="ECO:0000256" key="2">
    <source>
        <dbReference type="ARBA" id="ARBA00022723"/>
    </source>
</evidence>
<feature type="compositionally biased region" description="Basic and acidic residues" evidence="10">
    <location>
        <begin position="45"/>
        <end position="67"/>
    </location>
</feature>
<feature type="domain" description="C2H2-type" evidence="11">
    <location>
        <begin position="237"/>
        <end position="270"/>
    </location>
</feature>
<evidence type="ECO:0000256" key="3">
    <source>
        <dbReference type="ARBA" id="ARBA00022737"/>
    </source>
</evidence>
<evidence type="ECO:0000256" key="7">
    <source>
        <dbReference type="ARBA" id="ARBA00023242"/>
    </source>
</evidence>
<reference evidence="12" key="1">
    <citation type="submission" date="2021-06" db="EMBL/GenBank/DDBJ databases">
        <authorList>
            <person name="Hodson N. C."/>
            <person name="Mongue J. A."/>
            <person name="Jaron S. K."/>
        </authorList>
    </citation>
    <scope>NUCLEOTIDE SEQUENCE</scope>
</reference>
<dbReference type="InterPro" id="IPR013087">
    <property type="entry name" value="Znf_C2H2_type"/>
</dbReference>
<dbReference type="PROSITE" id="PS50157">
    <property type="entry name" value="ZINC_FINGER_C2H2_2"/>
    <property type="match status" value="4"/>
</dbReference>
<dbReference type="GO" id="GO:0000978">
    <property type="term" value="F:RNA polymerase II cis-regulatory region sequence-specific DNA binding"/>
    <property type="evidence" value="ECO:0007669"/>
    <property type="project" value="TreeGrafter"/>
</dbReference>
<name>A0A8J2JJE3_9HEXA</name>
<dbReference type="OrthoDB" id="5428132at2759"/>
<sequence length="272" mass="30451">MPKAFLFTHKRYDLCALPRVKTTDDIELHQLSISDGSGTENDSEADNRGLDLSDGHHSEPSSPPRKEWTIVIKDEKELDQPVNLSIKNIDLFNLTQLAEVSLATAKSFSSSSSEKDGNVILRHACSECGKGFSSLSNLARHRQTHRSPDDSAAVKKCPHCEKVYVSMPAFSMHLRTHNQACKCPYCGKGFSRPWLLQGHIRTHTGEKPFKCHICGKAFADKSNLRAHTQTHSTNKPFICSRCGKTFALKSYLCKHIESSCMRASHRNRKPSE</sequence>
<dbReference type="Pfam" id="PF00096">
    <property type="entry name" value="zf-C2H2"/>
    <property type="match status" value="5"/>
</dbReference>
<dbReference type="FunFam" id="3.30.160.60:FF:000446">
    <property type="entry name" value="Zinc finger protein"/>
    <property type="match status" value="2"/>
</dbReference>
<feature type="domain" description="C2H2-type" evidence="11">
    <location>
        <begin position="181"/>
        <end position="208"/>
    </location>
</feature>
<evidence type="ECO:0000256" key="10">
    <source>
        <dbReference type="SAM" id="MobiDB-lite"/>
    </source>
</evidence>
<dbReference type="SMART" id="SM00355">
    <property type="entry name" value="ZnF_C2H2"/>
    <property type="match status" value="5"/>
</dbReference>
<dbReference type="GO" id="GO:0000981">
    <property type="term" value="F:DNA-binding transcription factor activity, RNA polymerase II-specific"/>
    <property type="evidence" value="ECO:0007669"/>
    <property type="project" value="TreeGrafter"/>
</dbReference>
<keyword evidence="7" id="KW-0539">Nucleus</keyword>
<keyword evidence="6" id="KW-0238">DNA-binding</keyword>
<keyword evidence="4 9" id="KW-0863">Zinc-finger</keyword>
<feature type="region of interest" description="Disordered" evidence="10">
    <location>
        <begin position="32"/>
        <end position="67"/>
    </location>
</feature>
<keyword evidence="5" id="KW-0862">Zinc</keyword>
<dbReference type="GO" id="GO:0005634">
    <property type="term" value="C:nucleus"/>
    <property type="evidence" value="ECO:0007669"/>
    <property type="project" value="UniProtKB-SubCell"/>
</dbReference>
<keyword evidence="3" id="KW-0677">Repeat</keyword>
<evidence type="ECO:0000313" key="13">
    <source>
        <dbReference type="Proteomes" id="UP000708208"/>
    </source>
</evidence>
<organism evidence="12 13">
    <name type="scientific">Allacma fusca</name>
    <dbReference type="NCBI Taxonomy" id="39272"/>
    <lineage>
        <taxon>Eukaryota</taxon>
        <taxon>Metazoa</taxon>
        <taxon>Ecdysozoa</taxon>
        <taxon>Arthropoda</taxon>
        <taxon>Hexapoda</taxon>
        <taxon>Collembola</taxon>
        <taxon>Symphypleona</taxon>
        <taxon>Sminthuridae</taxon>
        <taxon>Allacma</taxon>
    </lineage>
</organism>
<feature type="domain" description="C2H2-type" evidence="11">
    <location>
        <begin position="209"/>
        <end position="236"/>
    </location>
</feature>
<dbReference type="PANTHER" id="PTHR24388:SF100">
    <property type="entry name" value="ZINC FINGER PROTEIN 423"/>
    <property type="match status" value="1"/>
</dbReference>
<protein>
    <recommendedName>
        <fullName evidence="11">C2H2-type domain-containing protein</fullName>
    </recommendedName>
</protein>
<evidence type="ECO:0000313" key="12">
    <source>
        <dbReference type="EMBL" id="CAG7719442.1"/>
    </source>
</evidence>
<evidence type="ECO:0000256" key="8">
    <source>
        <dbReference type="ARBA" id="ARBA00037948"/>
    </source>
</evidence>
<dbReference type="InterPro" id="IPR050527">
    <property type="entry name" value="Snail/Krueppel_Znf"/>
</dbReference>
<keyword evidence="2" id="KW-0479">Metal-binding</keyword>
<feature type="domain" description="C2H2-type" evidence="11">
    <location>
        <begin position="123"/>
        <end position="150"/>
    </location>
</feature>
<evidence type="ECO:0000256" key="1">
    <source>
        <dbReference type="ARBA" id="ARBA00004123"/>
    </source>
</evidence>
<evidence type="ECO:0000256" key="9">
    <source>
        <dbReference type="PROSITE-ProRule" id="PRU00042"/>
    </source>
</evidence>
<dbReference type="AlphaFoldDB" id="A0A8J2JJE3"/>
<comment type="subcellular location">
    <subcellularLocation>
        <location evidence="1">Nucleus</location>
    </subcellularLocation>
</comment>
<evidence type="ECO:0000256" key="4">
    <source>
        <dbReference type="ARBA" id="ARBA00022771"/>
    </source>
</evidence>